<evidence type="ECO:0000313" key="2">
    <source>
        <dbReference type="Proteomes" id="UP000616151"/>
    </source>
</evidence>
<name>A0ACC5RDR8_9HYPH</name>
<organism evidence="1 2">
    <name type="scientific">Taklimakanibacter albus</name>
    <dbReference type="NCBI Taxonomy" id="2800327"/>
    <lineage>
        <taxon>Bacteria</taxon>
        <taxon>Pseudomonadati</taxon>
        <taxon>Pseudomonadota</taxon>
        <taxon>Alphaproteobacteria</taxon>
        <taxon>Hyphomicrobiales</taxon>
        <taxon>Aestuariivirgaceae</taxon>
        <taxon>Taklimakanibacter</taxon>
    </lineage>
</organism>
<accession>A0ACC5RDR8</accession>
<dbReference type="EMBL" id="JAENHL010000008">
    <property type="protein sequence ID" value="MBK1870762.1"/>
    <property type="molecule type" value="Genomic_DNA"/>
</dbReference>
<gene>
    <name evidence="1" type="ORF">JHL16_30635</name>
</gene>
<protein>
    <submittedName>
        <fullName evidence="1">HlyD family secretion protein</fullName>
    </submittedName>
</protein>
<dbReference type="Proteomes" id="UP000616151">
    <property type="component" value="Unassembled WGS sequence"/>
</dbReference>
<proteinExistence type="predicted"/>
<sequence length="382" mass="41126">MAAVEAKTEKRETLEAREPAKVVDLPVAPKRRNKRKLLRISLLTLGPLVALAVAGEMYLAGGRYVETDNAYIQAAIMNVATDVPGTVAEVAVHENEAVEKGALLFKLDDEPFRITLAGAEAQLGMVRNDLIALQATYRQNLSAIDQAKSSLDYAQTTYDRQLNLQQRGVAAQASLDQARRDLDTAREQLRGAQRAADATLSQLGGNADGPVDNHPRMLEAKSAIDKAQRDLTRSTILAPWSGTVANVENLRVGSYVTVGQPALSLVASNDLWVEANPKETDLTYLKVGDEAEVSVDAYPGKTWKAKVTSLSPATGSEFSVLPPQNATGNWVKVVQRVPVKLVIENEADAPRLTSGMSVDVSIDTGHSRSLWSLFGSSAKAAE</sequence>
<comment type="caution">
    <text evidence="1">The sequence shown here is derived from an EMBL/GenBank/DDBJ whole genome shotgun (WGS) entry which is preliminary data.</text>
</comment>
<reference evidence="1" key="1">
    <citation type="submission" date="2021-01" db="EMBL/GenBank/DDBJ databases">
        <authorList>
            <person name="Sun Q."/>
        </authorList>
    </citation>
    <scope>NUCLEOTIDE SEQUENCE</scope>
    <source>
        <strain evidence="1">YIM B02566</strain>
    </source>
</reference>
<keyword evidence="2" id="KW-1185">Reference proteome</keyword>
<evidence type="ECO:0000313" key="1">
    <source>
        <dbReference type="EMBL" id="MBK1870762.1"/>
    </source>
</evidence>